<protein>
    <recommendedName>
        <fullName evidence="5">Vesicle-mediated transport protein Vid24</fullName>
    </recommendedName>
</protein>
<dbReference type="GO" id="GO:0043161">
    <property type="term" value="P:proteasome-mediated ubiquitin-dependent protein catabolic process"/>
    <property type="evidence" value="ECO:0007669"/>
    <property type="project" value="TreeGrafter"/>
</dbReference>
<dbReference type="GO" id="GO:0034657">
    <property type="term" value="C:GID complex"/>
    <property type="evidence" value="ECO:0007669"/>
    <property type="project" value="TreeGrafter"/>
</dbReference>
<dbReference type="OrthoDB" id="62at2759"/>
<dbReference type="GO" id="GO:0005773">
    <property type="term" value="C:vacuole"/>
    <property type="evidence" value="ECO:0007669"/>
    <property type="project" value="GOC"/>
</dbReference>
<evidence type="ECO:0000256" key="2">
    <source>
        <dbReference type="SAM" id="MobiDB-lite"/>
    </source>
</evidence>
<dbReference type="RefSeq" id="XP_067488563.1">
    <property type="nucleotide sequence ID" value="XM_067637004.1"/>
</dbReference>
<dbReference type="GO" id="GO:0045721">
    <property type="term" value="P:negative regulation of gluconeogenesis"/>
    <property type="evidence" value="ECO:0007669"/>
    <property type="project" value="TreeGrafter"/>
</dbReference>
<dbReference type="GeneID" id="93589734"/>
<evidence type="ECO:0008006" key="5">
    <source>
        <dbReference type="Google" id="ProtNLM"/>
    </source>
</evidence>
<dbReference type="PANTHER" id="PTHR14534:SF3">
    <property type="entry name" value="GID COMPLEX SUBUNIT 4 HOMOLOG"/>
    <property type="match status" value="1"/>
</dbReference>
<comment type="similarity">
    <text evidence="1">Belongs to the GID4/VID24 family.</text>
</comment>
<dbReference type="GO" id="GO:0007039">
    <property type="term" value="P:protein catabolic process in the vacuole"/>
    <property type="evidence" value="ECO:0007669"/>
    <property type="project" value="TreeGrafter"/>
</dbReference>
<reference evidence="3 4" key="1">
    <citation type="submission" date="2019-01" db="EMBL/GenBank/DDBJ databases">
        <title>Intercellular communication is required for trap formation in the nematode-trapping fungus Duddingtonia flagrans.</title>
        <authorList>
            <person name="Youssar L."/>
            <person name="Wernet V."/>
            <person name="Hensel N."/>
            <person name="Hildebrandt H.-G."/>
            <person name="Fischer R."/>
        </authorList>
    </citation>
    <scope>NUCLEOTIDE SEQUENCE [LARGE SCALE GENOMIC DNA]</scope>
    <source>
        <strain evidence="3 4">CBS H-5679</strain>
    </source>
</reference>
<evidence type="ECO:0000313" key="3">
    <source>
        <dbReference type="EMBL" id="RVD83019.1"/>
    </source>
</evidence>
<comment type="caution">
    <text evidence="3">The sequence shown here is derived from an EMBL/GenBank/DDBJ whole genome shotgun (WGS) entry which is preliminary data.</text>
</comment>
<dbReference type="PANTHER" id="PTHR14534">
    <property type="entry name" value="VACUOLAR IMPORT AND DEGRADATION PROTEIN 24"/>
    <property type="match status" value="1"/>
</dbReference>
<dbReference type="GO" id="GO:0006623">
    <property type="term" value="P:protein targeting to vacuole"/>
    <property type="evidence" value="ECO:0007669"/>
    <property type="project" value="TreeGrafter"/>
</dbReference>
<dbReference type="InterPro" id="IPR018618">
    <property type="entry name" value="GID4/10-like"/>
</dbReference>
<dbReference type="AlphaFoldDB" id="A0A436ZVR6"/>
<dbReference type="STRING" id="97331.A0A436ZVR6"/>
<accession>A0A436ZVR6</accession>
<proteinExistence type="inferred from homology"/>
<dbReference type="Proteomes" id="UP000283090">
    <property type="component" value="Unassembled WGS sequence"/>
</dbReference>
<feature type="region of interest" description="Disordered" evidence="2">
    <location>
        <begin position="50"/>
        <end position="76"/>
    </location>
</feature>
<dbReference type="VEuPathDB" id="FungiDB:DFL_007423"/>
<name>A0A436ZVR6_ARTFL</name>
<keyword evidence="4" id="KW-1185">Reference proteome</keyword>
<dbReference type="Pfam" id="PF09783">
    <property type="entry name" value="Vac_ImportDeg"/>
    <property type="match status" value="1"/>
</dbReference>
<sequence>MATTGPARSSAADQLRQGLEIDVGGLGNINSRFTSALLSRSHDACLDINLHSNSRKDPTTGSSSGGGGGHINVSSSSDSFADLDESLASTSASDIKSKPSNTRSLPSSPYSMTDSFAPSSAGLPSSAAASYSNIRLTPYSTSSFLRPGSRFEGTQQSDKQTYTVHVEIKHVDMRESFLCGYLCIQGLTQDNPTLTTYFEGELIGSKYAFKTKNKNWGASEKIDLQHWGRFPAYRPYTKSSKSKESHTKEFGEQEHIFMRWKEYFLVPNHRVKELTGASFDGFYYICFSQVTGDVSGIYFHSNSEKWQQLELKHVPDHGIYGSIEFR</sequence>
<organism evidence="3 4">
    <name type="scientific">Arthrobotrys flagrans</name>
    <name type="common">Nematode-trapping fungus</name>
    <name type="synonym">Trichothecium flagrans</name>
    <dbReference type="NCBI Taxonomy" id="97331"/>
    <lineage>
        <taxon>Eukaryota</taxon>
        <taxon>Fungi</taxon>
        <taxon>Dikarya</taxon>
        <taxon>Ascomycota</taxon>
        <taxon>Pezizomycotina</taxon>
        <taxon>Orbiliomycetes</taxon>
        <taxon>Orbiliales</taxon>
        <taxon>Orbiliaceae</taxon>
        <taxon>Arthrobotrys</taxon>
    </lineage>
</organism>
<dbReference type="EMBL" id="SAEB01000009">
    <property type="protein sequence ID" value="RVD83019.1"/>
    <property type="molecule type" value="Genomic_DNA"/>
</dbReference>
<gene>
    <name evidence="3" type="ORF">DFL_007423</name>
</gene>
<evidence type="ECO:0000313" key="4">
    <source>
        <dbReference type="Proteomes" id="UP000283090"/>
    </source>
</evidence>
<feature type="region of interest" description="Disordered" evidence="2">
    <location>
        <begin position="91"/>
        <end position="110"/>
    </location>
</feature>
<evidence type="ECO:0000256" key="1">
    <source>
        <dbReference type="ARBA" id="ARBA00061469"/>
    </source>
</evidence>